<feature type="compositionally biased region" description="Basic and acidic residues" evidence="2">
    <location>
        <begin position="295"/>
        <end position="306"/>
    </location>
</feature>
<reference evidence="4 5" key="1">
    <citation type="submission" date="2014-02" db="EMBL/GenBank/DDBJ databases">
        <title>The small core and large imbalanced accessory genome model reveals a collaborative survival strategy of Sorangium cellulosum strains in nature.</title>
        <authorList>
            <person name="Han K."/>
            <person name="Peng R."/>
            <person name="Blom J."/>
            <person name="Li Y.-Z."/>
        </authorList>
    </citation>
    <scope>NUCLEOTIDE SEQUENCE [LARGE SCALE GENOMIC DNA]</scope>
    <source>
        <strain evidence="4 5">So0008-312</strain>
    </source>
</reference>
<dbReference type="Proteomes" id="UP000075260">
    <property type="component" value="Unassembled WGS sequence"/>
</dbReference>
<evidence type="ECO:0000256" key="1">
    <source>
        <dbReference type="ARBA" id="ARBA00008918"/>
    </source>
</evidence>
<dbReference type="AlphaFoldDB" id="A0A150QL96"/>
<evidence type="ECO:0000313" key="4">
    <source>
        <dbReference type="EMBL" id="KYF68761.1"/>
    </source>
</evidence>
<feature type="compositionally biased region" description="Low complexity" evidence="2">
    <location>
        <begin position="238"/>
        <end position="263"/>
    </location>
</feature>
<sequence length="306" mass="32352">MYWEAALSPPEAHARDVVGNHTTTDAARTGESMKKWWSLSLFAFSLAVLALSLPPRAARAADAESEKLASLGRALRYTLKTTGPASAIDTGGAAILVKAPLPTVRKLVTSYGSYKTFISSFDQSRVLAKRKGTSEVYLQVPILNGAAHIWTVADMSPPTKDGADEVISGRFKRGNVADFRARWRLRAIDEHHTILKLEIFVAPKLPFPPSVVTTQLVRAADRAVTAVRDRAQGKPPVSAQATAAPGAPSQAAASTTATAQSGSDPAGQAAEQSSRVAAPAPSPTTVSDLPPADDASVHRSKDVARR</sequence>
<dbReference type="SUPFAM" id="SSF55961">
    <property type="entry name" value="Bet v1-like"/>
    <property type="match status" value="1"/>
</dbReference>
<dbReference type="Gene3D" id="3.30.530.20">
    <property type="match status" value="1"/>
</dbReference>
<evidence type="ECO:0000313" key="5">
    <source>
        <dbReference type="Proteomes" id="UP000075260"/>
    </source>
</evidence>
<dbReference type="RefSeq" id="WP_061608910.1">
    <property type="nucleotide sequence ID" value="NZ_JEMA01000535.1"/>
</dbReference>
<gene>
    <name evidence="4" type="ORF">BE15_25015</name>
</gene>
<dbReference type="EMBL" id="JEMA01000535">
    <property type="protein sequence ID" value="KYF68761.1"/>
    <property type="molecule type" value="Genomic_DNA"/>
</dbReference>
<dbReference type="InterPro" id="IPR023393">
    <property type="entry name" value="START-like_dom_sf"/>
</dbReference>
<dbReference type="Pfam" id="PF03364">
    <property type="entry name" value="Polyketide_cyc"/>
    <property type="match status" value="1"/>
</dbReference>
<dbReference type="InterPro" id="IPR005031">
    <property type="entry name" value="COQ10_START"/>
</dbReference>
<proteinExistence type="inferred from homology"/>
<feature type="domain" description="Coenzyme Q-binding protein COQ10 START" evidence="3">
    <location>
        <begin position="97"/>
        <end position="227"/>
    </location>
</feature>
<protein>
    <recommendedName>
        <fullName evidence="3">Coenzyme Q-binding protein COQ10 START domain-containing protein</fullName>
    </recommendedName>
</protein>
<organism evidence="4 5">
    <name type="scientific">Sorangium cellulosum</name>
    <name type="common">Polyangium cellulosum</name>
    <dbReference type="NCBI Taxonomy" id="56"/>
    <lineage>
        <taxon>Bacteria</taxon>
        <taxon>Pseudomonadati</taxon>
        <taxon>Myxococcota</taxon>
        <taxon>Polyangia</taxon>
        <taxon>Polyangiales</taxon>
        <taxon>Polyangiaceae</taxon>
        <taxon>Sorangium</taxon>
    </lineage>
</organism>
<name>A0A150QL96_SORCE</name>
<comment type="similarity">
    <text evidence="1">Belongs to the ribosome association toxin RatA family.</text>
</comment>
<comment type="caution">
    <text evidence="4">The sequence shown here is derived from an EMBL/GenBank/DDBJ whole genome shotgun (WGS) entry which is preliminary data.</text>
</comment>
<evidence type="ECO:0000256" key="2">
    <source>
        <dbReference type="SAM" id="MobiDB-lite"/>
    </source>
</evidence>
<feature type="region of interest" description="Disordered" evidence="2">
    <location>
        <begin position="228"/>
        <end position="306"/>
    </location>
</feature>
<evidence type="ECO:0000259" key="3">
    <source>
        <dbReference type="Pfam" id="PF03364"/>
    </source>
</evidence>
<accession>A0A150QL96</accession>